<dbReference type="AlphaFoldDB" id="A0A4U1JH19"/>
<dbReference type="InterPro" id="IPR011009">
    <property type="entry name" value="Kinase-like_dom_sf"/>
</dbReference>
<reference evidence="2 3" key="1">
    <citation type="submission" date="2019-04" db="EMBL/GenBank/DDBJ databases">
        <authorList>
            <person name="Li Y."/>
            <person name="Wang J."/>
        </authorList>
    </citation>
    <scope>NUCLEOTIDE SEQUENCE [LARGE SCALE GENOMIC DNA]</scope>
    <source>
        <strain evidence="2 3">DSM 14668</strain>
    </source>
</reference>
<comment type="caution">
    <text evidence="2">The sequence shown here is derived from an EMBL/GenBank/DDBJ whole genome shotgun (WGS) entry which is preliminary data.</text>
</comment>
<evidence type="ECO:0000259" key="1">
    <source>
        <dbReference type="Pfam" id="PF01636"/>
    </source>
</evidence>
<dbReference type="GO" id="GO:0016740">
    <property type="term" value="F:transferase activity"/>
    <property type="evidence" value="ECO:0007669"/>
    <property type="project" value="UniProtKB-KW"/>
</dbReference>
<dbReference type="OrthoDB" id="9797603at2"/>
<evidence type="ECO:0000313" key="3">
    <source>
        <dbReference type="Proteomes" id="UP000309215"/>
    </source>
</evidence>
<feature type="domain" description="Aminoglycoside phosphotransferase" evidence="1">
    <location>
        <begin position="90"/>
        <end position="293"/>
    </location>
</feature>
<organism evidence="2 3">
    <name type="scientific">Polyangium fumosum</name>
    <dbReference type="NCBI Taxonomy" id="889272"/>
    <lineage>
        <taxon>Bacteria</taxon>
        <taxon>Pseudomonadati</taxon>
        <taxon>Myxococcota</taxon>
        <taxon>Polyangia</taxon>
        <taxon>Polyangiales</taxon>
        <taxon>Polyangiaceae</taxon>
        <taxon>Polyangium</taxon>
    </lineage>
</organism>
<dbReference type="SUPFAM" id="SSF56112">
    <property type="entry name" value="Protein kinase-like (PK-like)"/>
    <property type="match status" value="1"/>
</dbReference>
<dbReference type="Pfam" id="PF01636">
    <property type="entry name" value="APH"/>
    <property type="match status" value="1"/>
</dbReference>
<accession>A0A4U1JH19</accession>
<name>A0A4U1JH19_9BACT</name>
<protein>
    <submittedName>
        <fullName evidence="2">Aminoglycoside phosphotransferase family protein</fullName>
    </submittedName>
</protein>
<sequence>MTRAKPPEIEDEVSELVAGVMPGAAVLRVSRLGPDEDDDGGATGKAIGYGVPLRIRVRRPDGAESDLCLHTAKPDEFGHDRRADRAANLLLAFDSFARIPRHVRALDVGAVLDDGRLASLRRSGEFYLVTEYVEGHVYADDLRRIARERALTDRDVARCEALARLCAEVHAVRQDGPATYRRAIRDLLGHGEGIFGLVDGYPVGVEMASPERLFRIEQRCLAWRWKLKGRGERLRRTHGDFHPFNVVFDRAGEPRLLDTSRGSAGEPADDVTCLSINYLFFALEAPGSWNGAFRTLWRTFFQTYLDVTGDRELFSVAAPFFAWRALVLCNPRWYPSIHASTRDALLGFVERVLDAPSFDPDEAEGLFS</sequence>
<dbReference type="EMBL" id="SSMQ01000005">
    <property type="protein sequence ID" value="TKD11865.1"/>
    <property type="molecule type" value="Genomic_DNA"/>
</dbReference>
<dbReference type="InterPro" id="IPR002575">
    <property type="entry name" value="Aminoglycoside_PTrfase"/>
</dbReference>
<dbReference type="Gene3D" id="3.90.1200.10">
    <property type="match status" value="1"/>
</dbReference>
<dbReference type="Proteomes" id="UP000309215">
    <property type="component" value="Unassembled WGS sequence"/>
</dbReference>
<keyword evidence="3" id="KW-1185">Reference proteome</keyword>
<keyword evidence="2" id="KW-0808">Transferase</keyword>
<gene>
    <name evidence="2" type="ORF">E8A74_06960</name>
</gene>
<dbReference type="RefSeq" id="WP_136928139.1">
    <property type="nucleotide sequence ID" value="NZ_SSMQ01000005.1"/>
</dbReference>
<evidence type="ECO:0000313" key="2">
    <source>
        <dbReference type="EMBL" id="TKD11865.1"/>
    </source>
</evidence>
<proteinExistence type="predicted"/>